<dbReference type="AlphaFoldDB" id="A0A836BZY9"/>
<feature type="region of interest" description="Disordered" evidence="1">
    <location>
        <begin position="87"/>
        <end position="171"/>
    </location>
</feature>
<proteinExistence type="predicted"/>
<organism evidence="3 4">
    <name type="scientific">Edaphochlamys debaryana</name>
    <dbReference type="NCBI Taxonomy" id="47281"/>
    <lineage>
        <taxon>Eukaryota</taxon>
        <taxon>Viridiplantae</taxon>
        <taxon>Chlorophyta</taxon>
        <taxon>core chlorophytes</taxon>
        <taxon>Chlorophyceae</taxon>
        <taxon>CS clade</taxon>
        <taxon>Chlamydomonadales</taxon>
        <taxon>Chlamydomonadales incertae sedis</taxon>
        <taxon>Edaphochlamys</taxon>
    </lineage>
</organism>
<evidence type="ECO:0000313" key="3">
    <source>
        <dbReference type="EMBL" id="KAG2493899.1"/>
    </source>
</evidence>
<keyword evidence="4" id="KW-1185">Reference proteome</keyword>
<evidence type="ECO:0000256" key="2">
    <source>
        <dbReference type="SAM" id="SignalP"/>
    </source>
</evidence>
<dbReference type="Proteomes" id="UP000612055">
    <property type="component" value="Unassembled WGS sequence"/>
</dbReference>
<dbReference type="EMBL" id="JAEHOE010000034">
    <property type="protein sequence ID" value="KAG2493899.1"/>
    <property type="molecule type" value="Genomic_DNA"/>
</dbReference>
<evidence type="ECO:0000256" key="1">
    <source>
        <dbReference type="SAM" id="MobiDB-lite"/>
    </source>
</evidence>
<feature type="signal peptide" evidence="2">
    <location>
        <begin position="1"/>
        <end position="17"/>
    </location>
</feature>
<reference evidence="3" key="1">
    <citation type="journal article" date="2020" name="bioRxiv">
        <title>Comparative genomics of Chlamydomonas.</title>
        <authorList>
            <person name="Craig R.J."/>
            <person name="Hasan A.R."/>
            <person name="Ness R.W."/>
            <person name="Keightley P.D."/>
        </authorList>
    </citation>
    <scope>NUCLEOTIDE SEQUENCE</scope>
    <source>
        <strain evidence="3">CCAP 11/70</strain>
    </source>
</reference>
<protein>
    <submittedName>
        <fullName evidence="3">Uncharacterized protein</fullName>
    </submittedName>
</protein>
<evidence type="ECO:0000313" key="4">
    <source>
        <dbReference type="Proteomes" id="UP000612055"/>
    </source>
</evidence>
<dbReference type="OrthoDB" id="547120at2759"/>
<accession>A0A836BZY9</accession>
<keyword evidence="2" id="KW-0732">Signal</keyword>
<feature type="chain" id="PRO_5032360812" evidence="2">
    <location>
        <begin position="18"/>
        <end position="399"/>
    </location>
</feature>
<name>A0A836BZY9_9CHLO</name>
<feature type="compositionally biased region" description="Pro residues" evidence="1">
    <location>
        <begin position="107"/>
        <end position="161"/>
    </location>
</feature>
<sequence length="399" mass="43712">MSALLVACLATIVCVHGARPVLLEDVVADRFEAESLLHTDNDINDLQHQKAIEEVINSLINFSHDALQRRVALGVYGAYPPAYPAPGYPSPPSNPPPRWPDGVIIQNPPPPSPPAGASPPPSPMPSPPATPQPSPPTPPTAPAPPSPKPSRPPRPPAPPPFDGTWLSYEDMPGMGSYTEGLETYADRNETGLDVAWAWDRDFREARDPRNPLNLVFWTKRITCPPNNRCRACPRAWHVEANKTVLPIYFQEPQQIGKISIKQIRNPGLLTIQLLPWPAVPIPGLPTLAPSDEIGITVFQQLIDDSQCGQTINITLPLNISGLDTPIRPGFNQTVLPPKARRTAIGGILISMKPQTTLNSGIPVGERRTVVEGVRFEGRVLYPRRPRRYDDYKTGSNASW</sequence>
<gene>
    <name evidence="3" type="ORF">HYH03_007836</name>
</gene>
<comment type="caution">
    <text evidence="3">The sequence shown here is derived from an EMBL/GenBank/DDBJ whole genome shotgun (WGS) entry which is preliminary data.</text>
</comment>
<dbReference type="PRINTS" id="PR01217">
    <property type="entry name" value="PRICHEXTENSN"/>
</dbReference>
<feature type="compositionally biased region" description="Pro residues" evidence="1">
    <location>
        <begin position="87"/>
        <end position="99"/>
    </location>
</feature>